<dbReference type="Pfam" id="PF03466">
    <property type="entry name" value="LysR_substrate"/>
    <property type="match status" value="1"/>
</dbReference>
<evidence type="ECO:0000256" key="1">
    <source>
        <dbReference type="ARBA" id="ARBA00009437"/>
    </source>
</evidence>
<dbReference type="Pfam" id="PF00126">
    <property type="entry name" value="HTH_1"/>
    <property type="match status" value="1"/>
</dbReference>
<dbReference type="GO" id="GO:0003677">
    <property type="term" value="F:DNA binding"/>
    <property type="evidence" value="ECO:0007669"/>
    <property type="project" value="UniProtKB-KW"/>
</dbReference>
<proteinExistence type="inferred from homology"/>
<dbReference type="SUPFAM" id="SSF53850">
    <property type="entry name" value="Periplasmic binding protein-like II"/>
    <property type="match status" value="1"/>
</dbReference>
<feature type="domain" description="HTH lysR-type" evidence="5">
    <location>
        <begin position="14"/>
        <end position="59"/>
    </location>
</feature>
<protein>
    <submittedName>
        <fullName evidence="6">LysR family transcriptional regulator</fullName>
    </submittedName>
</protein>
<keyword evidence="7" id="KW-1185">Reference proteome</keyword>
<dbReference type="SUPFAM" id="SSF46785">
    <property type="entry name" value="Winged helix' DNA-binding domain"/>
    <property type="match status" value="1"/>
</dbReference>
<dbReference type="InterPro" id="IPR036390">
    <property type="entry name" value="WH_DNA-bd_sf"/>
</dbReference>
<dbReference type="GO" id="GO:0003700">
    <property type="term" value="F:DNA-binding transcription factor activity"/>
    <property type="evidence" value="ECO:0007669"/>
    <property type="project" value="InterPro"/>
</dbReference>
<evidence type="ECO:0000259" key="5">
    <source>
        <dbReference type="PROSITE" id="PS50931"/>
    </source>
</evidence>
<dbReference type="InterPro" id="IPR036388">
    <property type="entry name" value="WH-like_DNA-bd_sf"/>
</dbReference>
<comment type="caution">
    <text evidence="6">The sequence shown here is derived from an EMBL/GenBank/DDBJ whole genome shotgun (WGS) entry which is preliminary data.</text>
</comment>
<dbReference type="Proteomes" id="UP000664303">
    <property type="component" value="Unassembled WGS sequence"/>
</dbReference>
<keyword evidence="2" id="KW-0805">Transcription regulation</keyword>
<dbReference type="AlphaFoldDB" id="A0A939DCC0"/>
<dbReference type="PROSITE" id="PS50931">
    <property type="entry name" value="HTH_LYSR"/>
    <property type="match status" value="1"/>
</dbReference>
<dbReference type="RefSeq" id="WP_206559033.1">
    <property type="nucleotide sequence ID" value="NZ_JAFKCZ010000002.1"/>
</dbReference>
<evidence type="ECO:0000256" key="3">
    <source>
        <dbReference type="ARBA" id="ARBA00023125"/>
    </source>
</evidence>
<dbReference type="GO" id="GO:0005829">
    <property type="term" value="C:cytosol"/>
    <property type="evidence" value="ECO:0007669"/>
    <property type="project" value="TreeGrafter"/>
</dbReference>
<evidence type="ECO:0000256" key="4">
    <source>
        <dbReference type="ARBA" id="ARBA00023163"/>
    </source>
</evidence>
<dbReference type="PANTHER" id="PTHR30419:SF8">
    <property type="entry name" value="NITROGEN ASSIMILATION TRANSCRIPTIONAL ACTIVATOR-RELATED"/>
    <property type="match status" value="1"/>
</dbReference>
<sequence>MPSDVRLRYLFESAQLGTMRAASEKLDVATSSVSRQISELEQELGLALIEKGRRRIRLTEAGEAACQYYREKMAQEEVFLSRIKEMKSIRTGRISLAVGEAFVTQPFSDLLDAFMQRYPGMEVQVQVANTTRVVERVREDEAHMGLIFDIPREPKVRARLVIPQPLKVIVNSSHALSERRLINLRDIESESLGLADEGYRIRQLIHAAEQEDGVFLEASLQTNSLTLLMDYVKSGRGISVLPELVVREELRAGTLRALDTDNATLNSTKTSLVTRVGRQLPVGAYRLLVSLESFLKSTDGVIEV</sequence>
<evidence type="ECO:0000313" key="7">
    <source>
        <dbReference type="Proteomes" id="UP000664303"/>
    </source>
</evidence>
<comment type="similarity">
    <text evidence="1">Belongs to the LysR transcriptional regulatory family.</text>
</comment>
<dbReference type="EMBL" id="JAFKCZ010000002">
    <property type="protein sequence ID" value="MBN7795590.1"/>
    <property type="molecule type" value="Genomic_DNA"/>
</dbReference>
<evidence type="ECO:0000313" key="6">
    <source>
        <dbReference type="EMBL" id="MBN7795590.1"/>
    </source>
</evidence>
<gene>
    <name evidence="6" type="ORF">JYP50_03240</name>
</gene>
<keyword evidence="4" id="KW-0804">Transcription</keyword>
<dbReference type="InterPro" id="IPR000847">
    <property type="entry name" value="LysR_HTH_N"/>
</dbReference>
<organism evidence="6 7">
    <name type="scientific">Parahaliea mediterranea</name>
    <dbReference type="NCBI Taxonomy" id="651086"/>
    <lineage>
        <taxon>Bacteria</taxon>
        <taxon>Pseudomonadati</taxon>
        <taxon>Pseudomonadota</taxon>
        <taxon>Gammaproteobacteria</taxon>
        <taxon>Cellvibrionales</taxon>
        <taxon>Halieaceae</taxon>
        <taxon>Parahaliea</taxon>
    </lineage>
</organism>
<keyword evidence="3" id="KW-0238">DNA-binding</keyword>
<name>A0A939DCC0_9GAMM</name>
<dbReference type="Gene3D" id="1.10.10.10">
    <property type="entry name" value="Winged helix-like DNA-binding domain superfamily/Winged helix DNA-binding domain"/>
    <property type="match status" value="1"/>
</dbReference>
<reference evidence="6" key="1">
    <citation type="submission" date="2021-02" db="EMBL/GenBank/DDBJ databases">
        <title>PHA producing bacteria isolated from coastal sediment in Guangdong, Shenzhen.</title>
        <authorList>
            <person name="Zheng W."/>
            <person name="Yu S."/>
            <person name="Huang Y."/>
        </authorList>
    </citation>
    <scope>NUCLEOTIDE SEQUENCE</scope>
    <source>
        <strain evidence="6">TN14-10</strain>
    </source>
</reference>
<dbReference type="InterPro" id="IPR050950">
    <property type="entry name" value="HTH-type_LysR_regulators"/>
</dbReference>
<evidence type="ECO:0000256" key="2">
    <source>
        <dbReference type="ARBA" id="ARBA00023015"/>
    </source>
</evidence>
<accession>A0A939DCC0</accession>
<dbReference type="PANTHER" id="PTHR30419">
    <property type="entry name" value="HTH-TYPE TRANSCRIPTIONAL REGULATOR YBHD"/>
    <property type="match status" value="1"/>
</dbReference>
<dbReference type="Gene3D" id="3.40.190.290">
    <property type="match status" value="1"/>
</dbReference>
<dbReference type="InterPro" id="IPR005119">
    <property type="entry name" value="LysR_subst-bd"/>
</dbReference>